<sequence>MIEMGKMTIPELNQWQETLWNPGYFNIARTMVNLSATDQRNVEKWTDPKLWFNATAPNTFITLYATGDAFADPSVFGSQKAAAVALEQLQAKFGIDTTHPFAEIILEDEQDYYCNLDKAPADILGANAPGGLFKAK</sequence>
<gene>
    <name evidence="1" type="ORF">FC07_GL000876</name>
</gene>
<protein>
    <submittedName>
        <fullName evidence="1">Uncharacterized protein</fullName>
    </submittedName>
</protein>
<dbReference type="Proteomes" id="UP000051461">
    <property type="component" value="Unassembled WGS sequence"/>
</dbReference>
<comment type="caution">
    <text evidence="1">The sequence shown here is derived from an EMBL/GenBank/DDBJ whole genome shotgun (WGS) entry which is preliminary data.</text>
</comment>
<dbReference type="AlphaFoldDB" id="A0A0R1GJP8"/>
<dbReference type="PATRIC" id="fig|1423726.3.peg.900"/>
<organism evidence="1 2">
    <name type="scientific">Loigolactobacillus bifermentans DSM 20003</name>
    <dbReference type="NCBI Taxonomy" id="1423726"/>
    <lineage>
        <taxon>Bacteria</taxon>
        <taxon>Bacillati</taxon>
        <taxon>Bacillota</taxon>
        <taxon>Bacilli</taxon>
        <taxon>Lactobacillales</taxon>
        <taxon>Lactobacillaceae</taxon>
        <taxon>Loigolactobacillus</taxon>
    </lineage>
</organism>
<name>A0A0R1GJP8_9LACO</name>
<keyword evidence="2" id="KW-1185">Reference proteome</keyword>
<reference evidence="1 2" key="1">
    <citation type="journal article" date="2015" name="Genome Announc.">
        <title>Expanding the biotechnology potential of lactobacilli through comparative genomics of 213 strains and associated genera.</title>
        <authorList>
            <person name="Sun Z."/>
            <person name="Harris H.M."/>
            <person name="McCann A."/>
            <person name="Guo C."/>
            <person name="Argimon S."/>
            <person name="Zhang W."/>
            <person name="Yang X."/>
            <person name="Jeffery I.B."/>
            <person name="Cooney J.C."/>
            <person name="Kagawa T.F."/>
            <person name="Liu W."/>
            <person name="Song Y."/>
            <person name="Salvetti E."/>
            <person name="Wrobel A."/>
            <person name="Rasinkangas P."/>
            <person name="Parkhill J."/>
            <person name="Rea M.C."/>
            <person name="O'Sullivan O."/>
            <person name="Ritari J."/>
            <person name="Douillard F.P."/>
            <person name="Paul Ross R."/>
            <person name="Yang R."/>
            <person name="Briner A.E."/>
            <person name="Felis G.E."/>
            <person name="de Vos W.M."/>
            <person name="Barrangou R."/>
            <person name="Klaenhammer T.R."/>
            <person name="Caufield P.W."/>
            <person name="Cui Y."/>
            <person name="Zhang H."/>
            <person name="O'Toole P.W."/>
        </authorList>
    </citation>
    <scope>NUCLEOTIDE SEQUENCE [LARGE SCALE GENOMIC DNA]</scope>
    <source>
        <strain evidence="1 2">DSM 20003</strain>
    </source>
</reference>
<evidence type="ECO:0000313" key="1">
    <source>
        <dbReference type="EMBL" id="KRK34310.1"/>
    </source>
</evidence>
<accession>A0A0R1GJP8</accession>
<evidence type="ECO:0000313" key="2">
    <source>
        <dbReference type="Proteomes" id="UP000051461"/>
    </source>
</evidence>
<dbReference type="EMBL" id="AZDA01000093">
    <property type="protein sequence ID" value="KRK34310.1"/>
    <property type="molecule type" value="Genomic_DNA"/>
</dbReference>
<proteinExistence type="predicted"/>